<feature type="domain" description="F-box" evidence="1">
    <location>
        <begin position="131"/>
        <end position="191"/>
    </location>
</feature>
<dbReference type="Pfam" id="PF12937">
    <property type="entry name" value="F-box-like"/>
    <property type="match status" value="1"/>
</dbReference>
<keyword evidence="3" id="KW-1185">Reference proteome</keyword>
<comment type="caution">
    <text evidence="2">The sequence shown here is derived from an EMBL/GenBank/DDBJ whole genome shotgun (WGS) entry which is preliminary data.</text>
</comment>
<evidence type="ECO:0000259" key="1">
    <source>
        <dbReference type="Pfam" id="PF12937"/>
    </source>
</evidence>
<dbReference type="InterPro" id="IPR001810">
    <property type="entry name" value="F-box_dom"/>
</dbReference>
<name>A0A4Y9YRL9_9AGAM</name>
<evidence type="ECO:0000313" key="2">
    <source>
        <dbReference type="EMBL" id="TFY65084.1"/>
    </source>
</evidence>
<dbReference type="OrthoDB" id="3365698at2759"/>
<evidence type="ECO:0000313" key="3">
    <source>
        <dbReference type="Proteomes" id="UP000298327"/>
    </source>
</evidence>
<dbReference type="SUPFAM" id="SSF52047">
    <property type="entry name" value="RNI-like"/>
    <property type="match status" value="1"/>
</dbReference>
<organism evidence="2 3">
    <name type="scientific">Dentipellis fragilis</name>
    <dbReference type="NCBI Taxonomy" id="205917"/>
    <lineage>
        <taxon>Eukaryota</taxon>
        <taxon>Fungi</taxon>
        <taxon>Dikarya</taxon>
        <taxon>Basidiomycota</taxon>
        <taxon>Agaricomycotina</taxon>
        <taxon>Agaricomycetes</taxon>
        <taxon>Russulales</taxon>
        <taxon>Hericiaceae</taxon>
        <taxon>Dentipellis</taxon>
    </lineage>
</organism>
<reference evidence="2 3" key="1">
    <citation type="submission" date="2019-02" db="EMBL/GenBank/DDBJ databases">
        <title>Genome sequencing of the rare red list fungi Dentipellis fragilis.</title>
        <authorList>
            <person name="Buettner E."/>
            <person name="Kellner H."/>
        </authorList>
    </citation>
    <scope>NUCLEOTIDE SEQUENCE [LARGE SCALE GENOMIC DNA]</scope>
    <source>
        <strain evidence="2 3">DSM 105465</strain>
    </source>
</reference>
<sequence length="645" mass="72607">MVDGNLTVPSIPTFYWVYTHNIRTRSANIRLHAVTNISSLLSPIMDAQNAGHPSHFHEQEDGIQVTPESIAGTSVVLESYVREKLLSSANVTTFSSIAAIEKAQAYLDAEMDVLKRALRSFCVRRNAISIISRLPADVLLHIFTILVEVDPPTMTRAGRERQQCLGWIQVTHVCHFWREISLSDSGLWSRIGRGLSKQWIMAMLSRSKSRPLKVDLVSQMTASEDTLSEILSPDYLARVSELGLEDSTGDHLWAQKLQAPAPFLSFLRLHFIEPQNQTSWPLPEVISAASYPSLRHLIIYNHSQPPCDAHALENLAHLEISGKWHYYDQPTAEHFIPIIQQLSRLQTLILKRCRPYGHPASFDEYLNRRRHSLPHLKKLSLQGFGYAIPLLLSWMDIPASARVSLHLENYHWRSESSSWLLIPQLLPWAATPVIDGESHFKRLTFDMRWGISFCTSAKSDGSYPTISSNVESFHYPDGLHLFLREFYVLRYFRPISRLILSAPFDGFVNSHGVEGLLINPSMMEVTELRLVMPISTLPCLLRNLALPAENGHGCRMLPALKLVTLEGPGSLPSDGSAQIPYDLPQSLQEDLLYFLQARCSLGKPVTCTLLPSITDAEEFRGRTQHSVVAHPGITRTSDAHSSEPE</sequence>
<gene>
    <name evidence="2" type="ORF">EVG20_g5721</name>
</gene>
<accession>A0A4Y9YRL9</accession>
<dbReference type="Gene3D" id="1.20.1280.50">
    <property type="match status" value="1"/>
</dbReference>
<dbReference type="STRING" id="205917.A0A4Y9YRL9"/>
<proteinExistence type="predicted"/>
<protein>
    <recommendedName>
        <fullName evidence="1">F-box domain-containing protein</fullName>
    </recommendedName>
</protein>
<dbReference type="Proteomes" id="UP000298327">
    <property type="component" value="Unassembled WGS sequence"/>
</dbReference>
<dbReference type="EMBL" id="SEOQ01000350">
    <property type="protein sequence ID" value="TFY65084.1"/>
    <property type="molecule type" value="Genomic_DNA"/>
</dbReference>
<dbReference type="AlphaFoldDB" id="A0A4Y9YRL9"/>